<name>A0A9D5A4G5_PEA</name>
<sequence length="111" mass="12223">MITSAISIAGTCTNLKSSLSIKHFSLLKKFNISFHPPNATSIKYVLWHPSFINWTKSNIHGATIHVMAAYGGLFLNNDTNFVGAFTEQVRCNRHFLMSCLAGSGLSSYLIV</sequence>
<dbReference type="Proteomes" id="UP001058974">
    <property type="component" value="Chromosome 6"/>
</dbReference>
<reference evidence="1 2" key="1">
    <citation type="journal article" date="2022" name="Nat. Genet.">
        <title>Improved pea reference genome and pan-genome highlight genomic features and evolutionary characteristics.</title>
        <authorList>
            <person name="Yang T."/>
            <person name="Liu R."/>
            <person name="Luo Y."/>
            <person name="Hu S."/>
            <person name="Wang D."/>
            <person name="Wang C."/>
            <person name="Pandey M.K."/>
            <person name="Ge S."/>
            <person name="Xu Q."/>
            <person name="Li N."/>
            <person name="Li G."/>
            <person name="Huang Y."/>
            <person name="Saxena R.K."/>
            <person name="Ji Y."/>
            <person name="Li M."/>
            <person name="Yan X."/>
            <person name="He Y."/>
            <person name="Liu Y."/>
            <person name="Wang X."/>
            <person name="Xiang C."/>
            <person name="Varshney R.K."/>
            <person name="Ding H."/>
            <person name="Gao S."/>
            <person name="Zong X."/>
        </authorList>
    </citation>
    <scope>NUCLEOTIDE SEQUENCE [LARGE SCALE GENOMIC DNA]</scope>
    <source>
        <strain evidence="1 2">cv. Zhongwan 6</strain>
    </source>
</reference>
<dbReference type="AlphaFoldDB" id="A0A9D5A4G5"/>
<gene>
    <name evidence="1" type="ORF">KIW84_061438</name>
</gene>
<dbReference type="EMBL" id="JAMSHJ010000006">
    <property type="protein sequence ID" value="KAI5394821.1"/>
    <property type="molecule type" value="Genomic_DNA"/>
</dbReference>
<organism evidence="1 2">
    <name type="scientific">Pisum sativum</name>
    <name type="common">Garden pea</name>
    <name type="synonym">Lathyrus oleraceus</name>
    <dbReference type="NCBI Taxonomy" id="3888"/>
    <lineage>
        <taxon>Eukaryota</taxon>
        <taxon>Viridiplantae</taxon>
        <taxon>Streptophyta</taxon>
        <taxon>Embryophyta</taxon>
        <taxon>Tracheophyta</taxon>
        <taxon>Spermatophyta</taxon>
        <taxon>Magnoliopsida</taxon>
        <taxon>eudicotyledons</taxon>
        <taxon>Gunneridae</taxon>
        <taxon>Pentapetalae</taxon>
        <taxon>rosids</taxon>
        <taxon>fabids</taxon>
        <taxon>Fabales</taxon>
        <taxon>Fabaceae</taxon>
        <taxon>Papilionoideae</taxon>
        <taxon>50 kb inversion clade</taxon>
        <taxon>NPAAA clade</taxon>
        <taxon>Hologalegina</taxon>
        <taxon>IRL clade</taxon>
        <taxon>Fabeae</taxon>
        <taxon>Lathyrus</taxon>
    </lineage>
</organism>
<proteinExistence type="predicted"/>
<dbReference type="Gramene" id="Psat06G0143800-T1">
    <property type="protein sequence ID" value="KAI5394821.1"/>
    <property type="gene ID" value="KIW84_061438"/>
</dbReference>
<keyword evidence="2" id="KW-1185">Reference proteome</keyword>
<accession>A0A9D5A4G5</accession>
<evidence type="ECO:0000313" key="1">
    <source>
        <dbReference type="EMBL" id="KAI5394821.1"/>
    </source>
</evidence>
<evidence type="ECO:0000313" key="2">
    <source>
        <dbReference type="Proteomes" id="UP001058974"/>
    </source>
</evidence>
<protein>
    <submittedName>
        <fullName evidence="1">Uncharacterized protein</fullName>
    </submittedName>
</protein>
<comment type="caution">
    <text evidence="1">The sequence shown here is derived from an EMBL/GenBank/DDBJ whole genome shotgun (WGS) entry which is preliminary data.</text>
</comment>